<gene>
    <name evidence="4" type="ORF">K457DRAFT_35443</name>
</gene>
<dbReference type="Proteomes" id="UP000078512">
    <property type="component" value="Unassembled WGS sequence"/>
</dbReference>
<evidence type="ECO:0000259" key="3">
    <source>
        <dbReference type="Pfam" id="PF05922"/>
    </source>
</evidence>
<name>A0A197JIT6_9FUNG</name>
<evidence type="ECO:0000256" key="2">
    <source>
        <dbReference type="SAM" id="MobiDB-lite"/>
    </source>
</evidence>
<sequence length="194" mass="20052">MSRKWIPVAFTHLTTGLKRPLSTTPTVAAGYNKNSNHGHSHHGHSHDSSAPNPSAAAGTNATANALQASVLPVATPFIGANTAHSLATAAGEAPSTIPKPPGTGAAAPSLQGHNKVIVVFKKETPASEIEAAVKDVESKGGKITHRYDAALLGFSAEMPDVSVSSLNSHKHVDYIEPDGEVSIYAKNLLSGDKK</sequence>
<evidence type="ECO:0000256" key="1">
    <source>
        <dbReference type="ARBA" id="ARBA00038069"/>
    </source>
</evidence>
<proteinExistence type="inferred from homology"/>
<dbReference type="PANTHER" id="PTHR28288:SF2">
    <property type="entry name" value="PROTEASE B INHIBITOR 2"/>
    <property type="match status" value="1"/>
</dbReference>
<evidence type="ECO:0000313" key="5">
    <source>
        <dbReference type="Proteomes" id="UP000078512"/>
    </source>
</evidence>
<organism evidence="4 5">
    <name type="scientific">Linnemannia elongata AG-77</name>
    <dbReference type="NCBI Taxonomy" id="1314771"/>
    <lineage>
        <taxon>Eukaryota</taxon>
        <taxon>Fungi</taxon>
        <taxon>Fungi incertae sedis</taxon>
        <taxon>Mucoromycota</taxon>
        <taxon>Mortierellomycotina</taxon>
        <taxon>Mortierellomycetes</taxon>
        <taxon>Mortierellales</taxon>
        <taxon>Mortierellaceae</taxon>
        <taxon>Linnemannia</taxon>
    </lineage>
</organism>
<comment type="similarity">
    <text evidence="1">Belongs to the protease inhibitor I9 family.</text>
</comment>
<dbReference type="Gene3D" id="3.30.70.80">
    <property type="entry name" value="Peptidase S8 propeptide/proteinase inhibitor I9"/>
    <property type="match status" value="1"/>
</dbReference>
<feature type="domain" description="Inhibitor I9" evidence="3">
    <location>
        <begin position="116"/>
        <end position="183"/>
    </location>
</feature>
<reference evidence="4 5" key="1">
    <citation type="submission" date="2016-05" db="EMBL/GenBank/DDBJ databases">
        <title>Genome sequencing reveals origins of a unique bacterial endosymbiosis in the earliest lineages of terrestrial Fungi.</title>
        <authorList>
            <consortium name="DOE Joint Genome Institute"/>
            <person name="Uehling J."/>
            <person name="Gryganskyi A."/>
            <person name="Hameed K."/>
            <person name="Tschaplinski T."/>
            <person name="Misztal P."/>
            <person name="Wu S."/>
            <person name="Desiro A."/>
            <person name="Vande Pol N."/>
            <person name="Du Z.-Y."/>
            <person name="Zienkiewicz A."/>
            <person name="Zienkiewicz K."/>
            <person name="Morin E."/>
            <person name="Tisserant E."/>
            <person name="Splivallo R."/>
            <person name="Hainaut M."/>
            <person name="Henrissat B."/>
            <person name="Ohm R."/>
            <person name="Kuo A."/>
            <person name="Yan J."/>
            <person name="Lipzen A."/>
            <person name="Nolan M."/>
            <person name="Labutti K."/>
            <person name="Barry K."/>
            <person name="Goldstein A."/>
            <person name="Labbe J."/>
            <person name="Schadt C."/>
            <person name="Tuskan G."/>
            <person name="Grigoriev I."/>
            <person name="Martin F."/>
            <person name="Vilgalys R."/>
            <person name="Bonito G."/>
        </authorList>
    </citation>
    <scope>NUCLEOTIDE SEQUENCE [LARGE SCALE GENOMIC DNA]</scope>
    <source>
        <strain evidence="4 5">AG-77</strain>
    </source>
</reference>
<dbReference type="SUPFAM" id="SSF54897">
    <property type="entry name" value="Protease propeptides/inhibitors"/>
    <property type="match status" value="1"/>
</dbReference>
<feature type="compositionally biased region" description="Low complexity" evidence="2">
    <location>
        <begin position="48"/>
        <end position="60"/>
    </location>
</feature>
<dbReference type="GO" id="GO:0004866">
    <property type="term" value="F:endopeptidase inhibitor activity"/>
    <property type="evidence" value="ECO:0007669"/>
    <property type="project" value="TreeGrafter"/>
</dbReference>
<protein>
    <recommendedName>
        <fullName evidence="3">Inhibitor I9 domain-containing protein</fullName>
    </recommendedName>
</protein>
<dbReference type="PANTHER" id="PTHR28288">
    <property type="entry name" value="PROTEASE B INHIBITOR 2"/>
    <property type="match status" value="1"/>
</dbReference>
<feature type="region of interest" description="Disordered" evidence="2">
    <location>
        <begin position="19"/>
        <end position="60"/>
    </location>
</feature>
<dbReference type="OrthoDB" id="5518345at2759"/>
<dbReference type="GO" id="GO:0042144">
    <property type="term" value="P:vacuole fusion, non-autophagic"/>
    <property type="evidence" value="ECO:0007669"/>
    <property type="project" value="TreeGrafter"/>
</dbReference>
<dbReference type="InterPro" id="IPR052471">
    <property type="entry name" value="PBI_I9"/>
</dbReference>
<keyword evidence="5" id="KW-1185">Reference proteome</keyword>
<dbReference type="Pfam" id="PF05922">
    <property type="entry name" value="Inhibitor_I9"/>
    <property type="match status" value="1"/>
</dbReference>
<evidence type="ECO:0000313" key="4">
    <source>
        <dbReference type="EMBL" id="OAQ25112.1"/>
    </source>
</evidence>
<dbReference type="AlphaFoldDB" id="A0A197JIT6"/>
<dbReference type="EMBL" id="KV442083">
    <property type="protein sequence ID" value="OAQ25112.1"/>
    <property type="molecule type" value="Genomic_DNA"/>
</dbReference>
<dbReference type="InterPro" id="IPR037045">
    <property type="entry name" value="S8pro/Inhibitor_I9_sf"/>
</dbReference>
<dbReference type="FunFam" id="3.30.70.80:FF:000005">
    <property type="entry name" value="Proteinase inhibitor I2B"/>
    <property type="match status" value="1"/>
</dbReference>
<dbReference type="InterPro" id="IPR010259">
    <property type="entry name" value="S8pro/Inhibitor_I9"/>
</dbReference>
<accession>A0A197JIT6</accession>